<dbReference type="InterPro" id="IPR004031">
    <property type="entry name" value="PMP22/EMP/MP20/Claudin"/>
</dbReference>
<feature type="transmembrane region" description="Helical" evidence="23">
    <location>
        <begin position="191"/>
        <end position="216"/>
    </location>
</feature>
<comment type="catalytic activity">
    <reaction evidence="16">
        <text>Ca(2+)(in) = Ca(2+)(out)</text>
        <dbReference type="Rhea" id="RHEA:29671"/>
        <dbReference type="ChEBI" id="CHEBI:29108"/>
    </reaction>
</comment>
<evidence type="ECO:0000256" key="7">
    <source>
        <dbReference type="ARBA" id="ARBA00022692"/>
    </source>
</evidence>
<comment type="catalytic activity">
    <reaction evidence="19">
        <text>Cs(+)(in) = Cs(+)(out)</text>
        <dbReference type="Rhea" id="RHEA:78555"/>
        <dbReference type="ChEBI" id="CHEBI:49547"/>
    </reaction>
</comment>
<evidence type="ECO:0000256" key="20">
    <source>
        <dbReference type="ARBA" id="ARBA00058984"/>
    </source>
</evidence>
<proteinExistence type="inferred from homology"/>
<evidence type="ECO:0000256" key="13">
    <source>
        <dbReference type="ARBA" id="ARBA00034269"/>
    </source>
</evidence>
<dbReference type="InterPro" id="IPR017974">
    <property type="entry name" value="Claudin_CS"/>
</dbReference>
<dbReference type="InterPro" id="IPR006187">
    <property type="entry name" value="Claudin"/>
</dbReference>
<keyword evidence="7 23" id="KW-0812">Transmembrane</keyword>
<evidence type="ECO:0000313" key="24">
    <source>
        <dbReference type="EMBL" id="KAK7824557.1"/>
    </source>
</evidence>
<dbReference type="EMBL" id="JBBHLL010000045">
    <property type="protein sequence ID" value="KAK7824557.1"/>
    <property type="molecule type" value="Genomic_DNA"/>
</dbReference>
<dbReference type="Pfam" id="PF00822">
    <property type="entry name" value="PMP22_Claudin"/>
    <property type="match status" value="1"/>
</dbReference>
<evidence type="ECO:0000256" key="8">
    <source>
        <dbReference type="ARBA" id="ARBA00022842"/>
    </source>
</evidence>
<evidence type="ECO:0000256" key="23">
    <source>
        <dbReference type="SAM" id="Phobius"/>
    </source>
</evidence>
<comment type="similarity">
    <text evidence="3">Belongs to the claudin family.</text>
</comment>
<comment type="catalytic activity">
    <reaction evidence="17">
        <text>Li(+)(in) = Li(+)(out)</text>
        <dbReference type="Rhea" id="RHEA:78551"/>
        <dbReference type="ChEBI" id="CHEBI:49713"/>
    </reaction>
</comment>
<accession>A0AAW0JD40</accession>
<evidence type="ECO:0000256" key="2">
    <source>
        <dbReference type="ARBA" id="ARBA00004651"/>
    </source>
</evidence>
<dbReference type="PRINTS" id="PR01447">
    <property type="entry name" value="CLAUDIN16"/>
</dbReference>
<keyword evidence="5" id="KW-0813">Transport</keyword>
<keyword evidence="10 23" id="KW-1133">Transmembrane helix</keyword>
<evidence type="ECO:0000256" key="19">
    <source>
        <dbReference type="ARBA" id="ARBA00044691"/>
    </source>
</evidence>
<comment type="function">
    <text evidence="20">Forms paracellular channels: coassembles with CLDN19 into tight junction strands with cation-selective channels through the strands, conveying epithelial permeability in a process known as paracellular tight junction permeability. Involved in the maintenance of ion gradients along the nephron. In the thick ascending limb (TAL) of Henle's loop, facilitates sodium paracellular permeability from the interstitial compartment to the lumen, contributing to the lumen-positive transepithelial potential that drives paracellular magnesium and calcium reabsorption.</text>
</comment>
<comment type="catalytic activity">
    <reaction evidence="14">
        <text>K(+)(in) = K(+)(out)</text>
        <dbReference type="Rhea" id="RHEA:29463"/>
        <dbReference type="ChEBI" id="CHEBI:29103"/>
    </reaction>
</comment>
<dbReference type="Gene3D" id="1.20.140.150">
    <property type="match status" value="1"/>
</dbReference>
<evidence type="ECO:0000256" key="16">
    <source>
        <dbReference type="ARBA" id="ARBA00036634"/>
    </source>
</evidence>
<dbReference type="GO" id="GO:0005198">
    <property type="term" value="F:structural molecule activity"/>
    <property type="evidence" value="ECO:0007669"/>
    <property type="project" value="InterPro"/>
</dbReference>
<dbReference type="Proteomes" id="UP001488838">
    <property type="component" value="Unassembled WGS sequence"/>
</dbReference>
<evidence type="ECO:0000256" key="10">
    <source>
        <dbReference type="ARBA" id="ARBA00022989"/>
    </source>
</evidence>
<name>A0AAW0JD40_MYOGA</name>
<sequence length="480" mass="53421">MQSSFELALSYACSPMDAKMLLKSVDQVFASGVRNSINLGALIPRYWHQRPIASEANSIPAGLASTHASLPCLPAAMRDLLQYVACSLALCSTAFLVVATWTDCWMVNADDSLEVSTKCRGLWWECVTNAFDGIRTCDEYDSIYAEHSLKLVVTRALMITANILAGFGFITLLLGLDCVKFLPDEPHIKVRLCFVSGTTLLIAGAPGIVGSVWYAVDVYVERSSLIIHNIFLGIQYKFGWSCWLGMAGSLGCFLAGGLLTCCLYLFKDVEPERSYSYAMRRRYSTAGTSMVRSYMAPRTETAKMYAVDTRHLQNIGNNSKVSESCWEEQVRVKLGEGEKESHGEERSEELLISCTATPWRSQEEILLSVRSLTSVSEVNDLKNFWEGREGQMMRKEREWKQGLRFARENETLPKRMAVNNVTGVVSYCVQHPELQGSWQQGSSQPPGCADEPNHSSFALIRELLSTTLGTTLAVSLPRRQ</sequence>
<evidence type="ECO:0000256" key="4">
    <source>
        <dbReference type="ARBA" id="ARBA00022427"/>
    </source>
</evidence>
<evidence type="ECO:0000256" key="21">
    <source>
        <dbReference type="ARBA" id="ARBA00070914"/>
    </source>
</evidence>
<feature type="transmembrane region" description="Helical" evidence="23">
    <location>
        <begin position="80"/>
        <end position="101"/>
    </location>
</feature>
<comment type="catalytic activity">
    <reaction evidence="15">
        <text>Na(+)(in) = Na(+)(out)</text>
        <dbReference type="Rhea" id="RHEA:34963"/>
        <dbReference type="ChEBI" id="CHEBI:29101"/>
    </reaction>
</comment>
<evidence type="ECO:0000256" key="17">
    <source>
        <dbReference type="ARBA" id="ARBA00044635"/>
    </source>
</evidence>
<evidence type="ECO:0000256" key="22">
    <source>
        <dbReference type="ARBA" id="ARBA00081611"/>
    </source>
</evidence>
<evidence type="ECO:0000256" key="14">
    <source>
        <dbReference type="ARBA" id="ARBA00034430"/>
    </source>
</evidence>
<dbReference type="PROSITE" id="PS01346">
    <property type="entry name" value="CLAUDIN"/>
    <property type="match status" value="1"/>
</dbReference>
<evidence type="ECO:0000313" key="25">
    <source>
        <dbReference type="Proteomes" id="UP001488838"/>
    </source>
</evidence>
<dbReference type="GO" id="GO:0005886">
    <property type="term" value="C:plasma membrane"/>
    <property type="evidence" value="ECO:0007669"/>
    <property type="project" value="UniProtKB-SubCell"/>
</dbReference>
<keyword evidence="4" id="KW-0796">Tight junction</keyword>
<feature type="non-terminal residue" evidence="24">
    <location>
        <position position="480"/>
    </location>
</feature>
<evidence type="ECO:0000256" key="11">
    <source>
        <dbReference type="ARBA" id="ARBA00023065"/>
    </source>
</evidence>
<keyword evidence="9" id="KW-0965">Cell junction</keyword>
<comment type="subcellular location">
    <subcellularLocation>
        <location evidence="1">Cell junction</location>
        <location evidence="1">Tight junction</location>
    </subcellularLocation>
    <subcellularLocation>
        <location evidence="2">Cell membrane</location>
        <topology evidence="2">Multi-pass membrane protein</topology>
    </subcellularLocation>
</comment>
<feature type="transmembrane region" description="Helical" evidence="23">
    <location>
        <begin position="243"/>
        <end position="266"/>
    </location>
</feature>
<dbReference type="PRINTS" id="PR01077">
    <property type="entry name" value="CLAUDIN"/>
</dbReference>
<dbReference type="FunFam" id="1.20.140.150:FF:000012">
    <property type="entry name" value="Claudin"/>
    <property type="match status" value="1"/>
</dbReference>
<dbReference type="GO" id="GO:0005923">
    <property type="term" value="C:bicellular tight junction"/>
    <property type="evidence" value="ECO:0007669"/>
    <property type="project" value="UniProtKB-SubCell"/>
</dbReference>
<dbReference type="GO" id="GO:0006811">
    <property type="term" value="P:monoatomic ion transport"/>
    <property type="evidence" value="ECO:0007669"/>
    <property type="project" value="UniProtKB-KW"/>
</dbReference>
<keyword evidence="8" id="KW-0460">Magnesium</keyword>
<keyword evidence="11" id="KW-0406">Ion transport</keyword>
<evidence type="ECO:0000256" key="6">
    <source>
        <dbReference type="ARBA" id="ARBA00022475"/>
    </source>
</evidence>
<organism evidence="24 25">
    <name type="scientific">Myodes glareolus</name>
    <name type="common">Bank vole</name>
    <name type="synonym">Clethrionomys glareolus</name>
    <dbReference type="NCBI Taxonomy" id="447135"/>
    <lineage>
        <taxon>Eukaryota</taxon>
        <taxon>Metazoa</taxon>
        <taxon>Chordata</taxon>
        <taxon>Craniata</taxon>
        <taxon>Vertebrata</taxon>
        <taxon>Euteleostomi</taxon>
        <taxon>Mammalia</taxon>
        <taxon>Eutheria</taxon>
        <taxon>Euarchontoglires</taxon>
        <taxon>Glires</taxon>
        <taxon>Rodentia</taxon>
        <taxon>Myomorpha</taxon>
        <taxon>Muroidea</taxon>
        <taxon>Cricetidae</taxon>
        <taxon>Arvicolinae</taxon>
        <taxon>Myodes</taxon>
    </lineage>
</organism>
<keyword evidence="12 23" id="KW-0472">Membrane</keyword>
<evidence type="ECO:0000256" key="3">
    <source>
        <dbReference type="ARBA" id="ARBA00008295"/>
    </source>
</evidence>
<feature type="transmembrane region" description="Helical" evidence="23">
    <location>
        <begin position="156"/>
        <end position="179"/>
    </location>
</feature>
<evidence type="ECO:0000256" key="18">
    <source>
        <dbReference type="ARBA" id="ARBA00044657"/>
    </source>
</evidence>
<keyword evidence="6" id="KW-1003">Cell membrane</keyword>
<dbReference type="InterPro" id="IPR003927">
    <property type="entry name" value="Claudin16"/>
</dbReference>
<keyword evidence="25" id="KW-1185">Reference proteome</keyword>
<comment type="catalytic activity">
    <reaction evidence="18">
        <text>Rb(+)(in) = Rb(+)(out)</text>
        <dbReference type="Rhea" id="RHEA:78547"/>
        <dbReference type="ChEBI" id="CHEBI:49847"/>
    </reaction>
</comment>
<dbReference type="PANTHER" id="PTHR12002">
    <property type="entry name" value="CLAUDIN"/>
    <property type="match status" value="1"/>
</dbReference>
<dbReference type="AlphaFoldDB" id="A0AAW0JD40"/>
<evidence type="ECO:0000256" key="9">
    <source>
        <dbReference type="ARBA" id="ARBA00022949"/>
    </source>
</evidence>
<gene>
    <name evidence="24" type="ORF">U0070_021478</name>
</gene>
<evidence type="ECO:0000256" key="5">
    <source>
        <dbReference type="ARBA" id="ARBA00022448"/>
    </source>
</evidence>
<comment type="catalytic activity">
    <reaction evidence="13">
        <text>Mg(2+)(in) = Mg(2+)(out)</text>
        <dbReference type="Rhea" id="RHEA:29827"/>
        <dbReference type="ChEBI" id="CHEBI:18420"/>
    </reaction>
</comment>
<protein>
    <recommendedName>
        <fullName evidence="21">Claudin-16</fullName>
    </recommendedName>
    <alternativeName>
        <fullName evidence="22">Paracellin-1</fullName>
    </alternativeName>
</protein>
<dbReference type="GO" id="GO:0160184">
    <property type="term" value="P:paracellular transport"/>
    <property type="evidence" value="ECO:0007669"/>
    <property type="project" value="UniProtKB-ARBA"/>
</dbReference>
<evidence type="ECO:0000256" key="15">
    <source>
        <dbReference type="ARBA" id="ARBA00036239"/>
    </source>
</evidence>
<evidence type="ECO:0000256" key="1">
    <source>
        <dbReference type="ARBA" id="ARBA00004435"/>
    </source>
</evidence>
<comment type="caution">
    <text evidence="24">The sequence shown here is derived from an EMBL/GenBank/DDBJ whole genome shotgun (WGS) entry which is preliminary data.</text>
</comment>
<evidence type="ECO:0000256" key="12">
    <source>
        <dbReference type="ARBA" id="ARBA00023136"/>
    </source>
</evidence>
<reference evidence="24 25" key="1">
    <citation type="journal article" date="2023" name="bioRxiv">
        <title>Conserved and derived expression patterns and positive selection on dental genes reveal complex evolutionary context of ever-growing rodent molars.</title>
        <authorList>
            <person name="Calamari Z.T."/>
            <person name="Song A."/>
            <person name="Cohen E."/>
            <person name="Akter M."/>
            <person name="Roy R.D."/>
            <person name="Hallikas O."/>
            <person name="Christensen M.M."/>
            <person name="Li P."/>
            <person name="Marangoni P."/>
            <person name="Jernvall J."/>
            <person name="Klein O.D."/>
        </authorList>
    </citation>
    <scope>NUCLEOTIDE SEQUENCE [LARGE SCALE GENOMIC DNA]</scope>
    <source>
        <strain evidence="24">V071</strain>
    </source>
</reference>